<comment type="caution">
    <text evidence="19">The sequence shown here is derived from an EMBL/GenBank/DDBJ whole genome shotgun (WGS) entry which is preliminary data.</text>
</comment>
<dbReference type="Gene3D" id="1.20.150.20">
    <property type="entry name" value="ATP synthase alpha/beta chain, C-terminal domain"/>
    <property type="match status" value="1"/>
</dbReference>
<feature type="domain" description="ATPase F1/V1/A1 complex alpha/beta subunit N-terminal" evidence="18">
    <location>
        <begin position="27"/>
        <end position="93"/>
    </location>
</feature>
<evidence type="ECO:0000313" key="19">
    <source>
        <dbReference type="EMBL" id="MFC5545790.1"/>
    </source>
</evidence>
<keyword evidence="5 15" id="KW-0547">Nucleotide-binding</keyword>
<evidence type="ECO:0000256" key="15">
    <source>
        <dbReference type="HAMAP-Rule" id="MF_01346"/>
    </source>
</evidence>
<dbReference type="NCBIfam" id="NF009884">
    <property type="entry name" value="PRK13343.1"/>
    <property type="match status" value="1"/>
</dbReference>
<sequence>MSETEKPGPLAEQSRWLDHYQPTLRIRERGTVISVGDGIAWIAGLPSAAMDDVLEFDDGSRAMVFDINEDLLGAILLHDTDRLTAGTSVHRTGRGLSVPVGDALLGRVIDPLGIPLDDAPPPIPSSYQPLEAPSPPITSRDFVQEPLYSGIRTIDTMIPIGKGQRQLLIGDEGLGRSSIAIDTVINQRDRHVYCVYVLIGQKRSTVVNTIETLQRYQALDYTTVVVAEASGLPGLQHLAPFAGCAVAEFWMQQGHDVLVIYDDLSTHAKTYRELSLLLRRPPGREAYPGDIFSMHARLLERATCLQGTLGGGSMTALPIVETQQGEIASYIPTNLISITDGQIYLDRTLFASGFRPAIDIGRSVSRIGGQAQHSCIKDEAKRMKLDYLQFLELEVFTRFGARLEATMEAAIRRGQVLREILKQDRLSPLNEKAQLAWLIAFNDRCFEHIELDRIATRLEYLDRAATESALDLQSPREDWSSAVAQWLLPDTGEADNEQPA</sequence>
<feature type="domain" description="ATPase F1/V1/A1 complex alpha/beta subunit nucleotide-binding" evidence="16">
    <location>
        <begin position="150"/>
        <end position="365"/>
    </location>
</feature>
<keyword evidence="4 15" id="KW-1003">Cell membrane</keyword>
<dbReference type="PROSITE" id="PS00152">
    <property type="entry name" value="ATPASE_ALPHA_BETA"/>
    <property type="match status" value="1"/>
</dbReference>
<dbReference type="CDD" id="cd18116">
    <property type="entry name" value="ATP-synt_F1_alpha_N"/>
    <property type="match status" value="1"/>
</dbReference>
<evidence type="ECO:0000256" key="14">
    <source>
        <dbReference type="ARBA" id="ARBA00026013"/>
    </source>
</evidence>
<keyword evidence="3 15" id="KW-0813">Transport</keyword>
<evidence type="ECO:0000259" key="16">
    <source>
        <dbReference type="Pfam" id="PF00006"/>
    </source>
</evidence>
<keyword evidence="10 15" id="KW-0472">Membrane</keyword>
<feature type="site" description="Required for activity" evidence="15">
    <location>
        <position position="363"/>
    </location>
</feature>
<organism evidence="19 20">
    <name type="scientific">Marinobacter koreensis</name>
    <dbReference type="NCBI Taxonomy" id="335974"/>
    <lineage>
        <taxon>Bacteria</taxon>
        <taxon>Pseudomonadati</taxon>
        <taxon>Pseudomonadota</taxon>
        <taxon>Gammaproteobacteria</taxon>
        <taxon>Pseudomonadales</taxon>
        <taxon>Marinobacteraceae</taxon>
        <taxon>Marinobacter</taxon>
    </lineage>
</organism>
<evidence type="ECO:0000256" key="7">
    <source>
        <dbReference type="ARBA" id="ARBA00022840"/>
    </source>
</evidence>
<dbReference type="EMBL" id="JBHSNL010000004">
    <property type="protein sequence ID" value="MFC5545790.1"/>
    <property type="molecule type" value="Genomic_DNA"/>
</dbReference>
<dbReference type="InterPro" id="IPR000793">
    <property type="entry name" value="ATP_synth_asu_C"/>
</dbReference>
<dbReference type="Pfam" id="PF00006">
    <property type="entry name" value="ATP-synt_ab"/>
    <property type="match status" value="1"/>
</dbReference>
<evidence type="ECO:0000259" key="18">
    <source>
        <dbReference type="Pfam" id="PF02874"/>
    </source>
</evidence>
<dbReference type="Gene3D" id="2.40.30.20">
    <property type="match status" value="1"/>
</dbReference>
<reference evidence="20" key="1">
    <citation type="journal article" date="2019" name="Int. J. Syst. Evol. Microbiol.">
        <title>The Global Catalogue of Microorganisms (GCM) 10K type strain sequencing project: providing services to taxonomists for standard genome sequencing and annotation.</title>
        <authorList>
            <consortium name="The Broad Institute Genomics Platform"/>
            <consortium name="The Broad Institute Genome Sequencing Center for Infectious Disease"/>
            <person name="Wu L."/>
            <person name="Ma J."/>
        </authorList>
    </citation>
    <scope>NUCLEOTIDE SEQUENCE [LARGE SCALE GENOMIC DNA]</scope>
    <source>
        <strain evidence="20">CGMCC 4.1799</strain>
    </source>
</reference>
<comment type="catalytic activity">
    <reaction evidence="15">
        <text>ATP + H2O + 4 H(+)(in) = ADP + phosphate + 5 H(+)(out)</text>
        <dbReference type="Rhea" id="RHEA:57720"/>
        <dbReference type="ChEBI" id="CHEBI:15377"/>
        <dbReference type="ChEBI" id="CHEBI:15378"/>
        <dbReference type="ChEBI" id="CHEBI:30616"/>
        <dbReference type="ChEBI" id="CHEBI:43474"/>
        <dbReference type="ChEBI" id="CHEBI:456216"/>
        <dbReference type="EC" id="7.1.2.2"/>
    </reaction>
</comment>
<keyword evidence="8 15" id="KW-1278">Translocase</keyword>
<keyword evidence="7 15" id="KW-0067">ATP-binding</keyword>
<dbReference type="InterPro" id="IPR038376">
    <property type="entry name" value="ATP_synth_asu_C_sf"/>
</dbReference>
<dbReference type="HAMAP" id="MF_01346">
    <property type="entry name" value="ATP_synth_alpha_bact"/>
    <property type="match status" value="1"/>
</dbReference>
<dbReference type="Pfam" id="PF00306">
    <property type="entry name" value="ATP-synt_ab_C"/>
    <property type="match status" value="1"/>
</dbReference>
<keyword evidence="6 15" id="KW-0375">Hydrogen ion transport</keyword>
<evidence type="ECO:0000256" key="3">
    <source>
        <dbReference type="ARBA" id="ARBA00022448"/>
    </source>
</evidence>
<dbReference type="PANTHER" id="PTHR48082">
    <property type="entry name" value="ATP SYNTHASE SUBUNIT ALPHA, MITOCHONDRIAL"/>
    <property type="match status" value="1"/>
</dbReference>
<evidence type="ECO:0000256" key="12">
    <source>
        <dbReference type="ARBA" id="ARBA00023310"/>
    </source>
</evidence>
<evidence type="ECO:0000256" key="10">
    <source>
        <dbReference type="ARBA" id="ARBA00023136"/>
    </source>
</evidence>
<comment type="caution">
    <text evidence="15">Lacks conserved residue(s) required for the propagation of feature annotation.</text>
</comment>
<dbReference type="RefSeq" id="WP_248159764.1">
    <property type="nucleotide sequence ID" value="NZ_JAKZAJ010000005.1"/>
</dbReference>
<keyword evidence="11 15" id="KW-0139">CF(1)</keyword>
<name>A0ABW0RQL5_9GAMM</name>
<comment type="function">
    <text evidence="1 15">Produces ATP from ADP in the presence of a proton gradient across the membrane. The alpha chain is a regulatory subunit.</text>
</comment>
<keyword evidence="9 15" id="KW-0406">Ion transport</keyword>
<evidence type="ECO:0000256" key="5">
    <source>
        <dbReference type="ARBA" id="ARBA00022741"/>
    </source>
</evidence>
<dbReference type="InterPro" id="IPR005294">
    <property type="entry name" value="ATP_synth_F1_asu"/>
</dbReference>
<comment type="subcellular location">
    <subcellularLocation>
        <location evidence="15">Cell membrane</location>
        <topology evidence="15">Peripheral membrane protein</topology>
    </subcellularLocation>
    <subcellularLocation>
        <location evidence="2">Membrane</location>
    </subcellularLocation>
</comment>
<evidence type="ECO:0000256" key="4">
    <source>
        <dbReference type="ARBA" id="ARBA00022475"/>
    </source>
</evidence>
<dbReference type="Gene3D" id="3.40.50.300">
    <property type="entry name" value="P-loop containing nucleotide triphosphate hydrolases"/>
    <property type="match status" value="1"/>
</dbReference>
<dbReference type="InterPro" id="IPR036121">
    <property type="entry name" value="ATPase_F1/V1/A1_a/bsu_N_sf"/>
</dbReference>
<dbReference type="InterPro" id="IPR023366">
    <property type="entry name" value="ATP_synth_asu-like_sf"/>
</dbReference>
<keyword evidence="20" id="KW-1185">Reference proteome</keyword>
<dbReference type="NCBIfam" id="TIGR00962">
    <property type="entry name" value="atpA"/>
    <property type="match status" value="1"/>
</dbReference>
<proteinExistence type="inferred from homology"/>
<evidence type="ECO:0000256" key="9">
    <source>
        <dbReference type="ARBA" id="ARBA00023065"/>
    </source>
</evidence>
<comment type="subunit">
    <text evidence="14">F-type ATPases have 2 components, CF(1) - the catalytic core - and CF(0) - the membrane proton channel. CF(1) has five subunits: alpha(3), beta(3), gamma(1), delta(1), epsilon(1). CF(0) has four main subunits: a(1), b(1), b'(1) and c(9-12).</text>
</comment>
<evidence type="ECO:0000256" key="1">
    <source>
        <dbReference type="ARBA" id="ARBA00003784"/>
    </source>
</evidence>
<evidence type="ECO:0000256" key="13">
    <source>
        <dbReference type="ARBA" id="ARBA00024342"/>
    </source>
</evidence>
<dbReference type="SUPFAM" id="SSF52540">
    <property type="entry name" value="P-loop containing nucleoside triphosphate hydrolases"/>
    <property type="match status" value="1"/>
</dbReference>
<dbReference type="SUPFAM" id="SSF50615">
    <property type="entry name" value="N-terminal domain of alpha and beta subunits of F1 ATP synthase"/>
    <property type="match status" value="1"/>
</dbReference>
<keyword evidence="12 15" id="KW-0066">ATP synthesis</keyword>
<evidence type="ECO:0000256" key="2">
    <source>
        <dbReference type="ARBA" id="ARBA00004370"/>
    </source>
</evidence>
<dbReference type="InterPro" id="IPR000194">
    <property type="entry name" value="ATPase_F1/V1/A1_a/bsu_nucl-bd"/>
</dbReference>
<dbReference type="InterPro" id="IPR004100">
    <property type="entry name" value="ATPase_F1/V1/A1_a/bsu_N"/>
</dbReference>
<accession>A0ABW0RQL5</accession>
<dbReference type="InterPro" id="IPR027417">
    <property type="entry name" value="P-loop_NTPase"/>
</dbReference>
<comment type="similarity">
    <text evidence="13">Belongs to the ATPase alpha/beta chains family. T3SS ATPase subfamily.</text>
</comment>
<evidence type="ECO:0000313" key="20">
    <source>
        <dbReference type="Proteomes" id="UP001596055"/>
    </source>
</evidence>
<gene>
    <name evidence="15" type="primary">atpA</name>
    <name evidence="19" type="ORF">ACFPQA_12045</name>
</gene>
<evidence type="ECO:0000256" key="11">
    <source>
        <dbReference type="ARBA" id="ARBA00023196"/>
    </source>
</evidence>
<dbReference type="EC" id="7.1.2.2" evidence="15"/>
<dbReference type="InterPro" id="IPR020003">
    <property type="entry name" value="ATPase_a/bsu_AS"/>
</dbReference>
<dbReference type="CDD" id="cd01132">
    <property type="entry name" value="F1-ATPase_alpha_CD"/>
    <property type="match status" value="1"/>
</dbReference>
<protein>
    <recommendedName>
        <fullName evidence="15">ATP synthase subunit alpha</fullName>
        <ecNumber evidence="15">7.1.2.2</ecNumber>
    </recommendedName>
    <alternativeName>
        <fullName evidence="15">ATP synthase F1 sector subunit alpha</fullName>
    </alternativeName>
    <alternativeName>
        <fullName evidence="15">F-ATPase subunit alpha</fullName>
    </alternativeName>
</protein>
<evidence type="ECO:0000256" key="8">
    <source>
        <dbReference type="ARBA" id="ARBA00022967"/>
    </source>
</evidence>
<dbReference type="InterPro" id="IPR033732">
    <property type="entry name" value="ATP_synth_F1_a_nt-bd_dom"/>
</dbReference>
<evidence type="ECO:0000256" key="6">
    <source>
        <dbReference type="ARBA" id="ARBA00022781"/>
    </source>
</evidence>
<evidence type="ECO:0000259" key="17">
    <source>
        <dbReference type="Pfam" id="PF00306"/>
    </source>
</evidence>
<dbReference type="SUPFAM" id="SSF47917">
    <property type="entry name" value="C-terminal domain of alpha and beta subunits of F1 ATP synthase"/>
    <property type="match status" value="1"/>
</dbReference>
<dbReference type="Pfam" id="PF02874">
    <property type="entry name" value="ATP-synt_ab_N"/>
    <property type="match status" value="1"/>
</dbReference>
<dbReference type="PANTHER" id="PTHR48082:SF2">
    <property type="entry name" value="ATP SYNTHASE SUBUNIT ALPHA, MITOCHONDRIAL"/>
    <property type="match status" value="1"/>
</dbReference>
<dbReference type="Proteomes" id="UP001596055">
    <property type="component" value="Unassembled WGS sequence"/>
</dbReference>
<feature type="domain" description="ATP synthase alpha subunit C-terminal" evidence="17">
    <location>
        <begin position="372"/>
        <end position="461"/>
    </location>
</feature>